<protein>
    <submittedName>
        <fullName evidence="2">Uncharacterized protein</fullName>
    </submittedName>
</protein>
<evidence type="ECO:0000313" key="3">
    <source>
        <dbReference type="Proteomes" id="UP000825699"/>
    </source>
</evidence>
<dbReference type="Proteomes" id="UP000825699">
    <property type="component" value="Unassembled WGS sequence"/>
</dbReference>
<evidence type="ECO:0000256" key="1">
    <source>
        <dbReference type="SAM" id="MobiDB-lite"/>
    </source>
</evidence>
<organism evidence="2 3">
    <name type="scientific">Rhizobium leguminosarum</name>
    <dbReference type="NCBI Taxonomy" id="384"/>
    <lineage>
        <taxon>Bacteria</taxon>
        <taxon>Pseudomonadati</taxon>
        <taxon>Pseudomonadota</taxon>
        <taxon>Alphaproteobacteria</taxon>
        <taxon>Hyphomicrobiales</taxon>
        <taxon>Rhizobiaceae</taxon>
        <taxon>Rhizobium/Agrobacterium group</taxon>
        <taxon>Rhizobium</taxon>
    </lineage>
</organism>
<sequence>MDFRPMQPPFRSSVKNVHTVERRHLYFSAEPAGCALLAPRIKKRSPAETGQSGKDGSYRKEGMADGPGIGATCTILMAKQRLIEKVPVRFRTNAWIKLYLLNDCRVQRRKTPLERGSGKGVFSGLAN</sequence>
<name>A0AAJ1AE17_RHILE</name>
<accession>A0AAJ1AE17</accession>
<evidence type="ECO:0000313" key="2">
    <source>
        <dbReference type="EMBL" id="MBY5632419.1"/>
    </source>
</evidence>
<dbReference type="RefSeq" id="WP_222263003.1">
    <property type="nucleotide sequence ID" value="NZ_JAAXEB010000022.1"/>
</dbReference>
<comment type="caution">
    <text evidence="2">The sequence shown here is derived from an EMBL/GenBank/DDBJ whole genome shotgun (WGS) entry which is preliminary data.</text>
</comment>
<reference evidence="2" key="1">
    <citation type="submission" date="2020-04" db="EMBL/GenBank/DDBJ databases">
        <title>Global-level population genomics supports evidence of horizontal gene transfer on evolution of Rhizobia in Lentils.</title>
        <authorList>
            <person name="Gai Y."/>
            <person name="Cook D."/>
            <person name="Riely B."/>
        </authorList>
    </citation>
    <scope>NUCLEOTIDE SEQUENCE</scope>
    <source>
        <strain evidence="2">Derici101B</strain>
    </source>
</reference>
<dbReference type="EMBL" id="JAAXEP010000020">
    <property type="protein sequence ID" value="MBY5632419.1"/>
    <property type="molecule type" value="Genomic_DNA"/>
</dbReference>
<proteinExistence type="predicted"/>
<dbReference type="AlphaFoldDB" id="A0AAJ1AE17"/>
<gene>
    <name evidence="2" type="ORF">HFO42_30740</name>
</gene>
<feature type="region of interest" description="Disordered" evidence="1">
    <location>
        <begin position="40"/>
        <end position="64"/>
    </location>
</feature>